<accession>A0ABU5WBW0</accession>
<protein>
    <recommendedName>
        <fullName evidence="5">Lipoprotein</fullName>
    </recommendedName>
</protein>
<gene>
    <name evidence="3" type="ORF">VCX44_21965</name>
</gene>
<feature type="region of interest" description="Disordered" evidence="1">
    <location>
        <begin position="93"/>
        <end position="113"/>
    </location>
</feature>
<evidence type="ECO:0008006" key="5">
    <source>
        <dbReference type="Google" id="ProtNLM"/>
    </source>
</evidence>
<evidence type="ECO:0000256" key="1">
    <source>
        <dbReference type="SAM" id="MobiDB-lite"/>
    </source>
</evidence>
<keyword evidence="2" id="KW-0732">Signal</keyword>
<organism evidence="3 4">
    <name type="scientific">Aeromonas caviae</name>
    <name type="common">Aeromonas punctata</name>
    <dbReference type="NCBI Taxonomy" id="648"/>
    <lineage>
        <taxon>Bacteria</taxon>
        <taxon>Pseudomonadati</taxon>
        <taxon>Pseudomonadota</taxon>
        <taxon>Gammaproteobacteria</taxon>
        <taxon>Aeromonadales</taxon>
        <taxon>Aeromonadaceae</taxon>
        <taxon>Aeromonas</taxon>
    </lineage>
</organism>
<name>A0ABU5WBW0_AERCA</name>
<comment type="caution">
    <text evidence="3">The sequence shown here is derived from an EMBL/GenBank/DDBJ whole genome shotgun (WGS) entry which is preliminary data.</text>
</comment>
<dbReference type="Proteomes" id="UP001304847">
    <property type="component" value="Unassembled WGS sequence"/>
</dbReference>
<feature type="chain" id="PRO_5045293185" description="Lipoprotein" evidence="2">
    <location>
        <begin position="29"/>
        <end position="113"/>
    </location>
</feature>
<keyword evidence="4" id="KW-1185">Reference proteome</keyword>
<proteinExistence type="predicted"/>
<evidence type="ECO:0000313" key="4">
    <source>
        <dbReference type="Proteomes" id="UP001304847"/>
    </source>
</evidence>
<evidence type="ECO:0000256" key="2">
    <source>
        <dbReference type="SAM" id="SignalP"/>
    </source>
</evidence>
<feature type="signal peptide" evidence="2">
    <location>
        <begin position="1"/>
        <end position="28"/>
    </location>
</feature>
<evidence type="ECO:0000313" key="3">
    <source>
        <dbReference type="EMBL" id="MEA9438392.1"/>
    </source>
</evidence>
<dbReference type="EMBL" id="JAYGOJ010000203">
    <property type="protein sequence ID" value="MEA9438392.1"/>
    <property type="molecule type" value="Genomic_DNA"/>
</dbReference>
<dbReference type="RefSeq" id="WP_236758371.1">
    <property type="nucleotide sequence ID" value="NZ_AP025280.1"/>
</dbReference>
<sequence length="113" mass="11967">MSKVLIFIAGKLRVPTALLALVCCAAVANGPFIKQDDTIEPAVVEEDVLGRPVTDTNHTISTEPATKVETAKPTTEADVLNRPVTDTNHIISTKPTIKLPSPPSVAKPTKTAQ</sequence>
<reference evidence="3 4" key="1">
    <citation type="submission" date="2023-12" db="EMBL/GenBank/DDBJ databases">
        <title>Characterization of antibiotic resistance in Aeromonas spp. in hospital effluent.</title>
        <authorList>
            <person name="Negoseki B.R.S."/>
            <person name="Krul D."/>
            <person name="Siqueira A.C."/>
            <person name="Almeida M."/>
            <person name="Mesa D."/>
            <person name="Conte D."/>
            <person name="Dalla-Costa L.M."/>
        </authorList>
    </citation>
    <scope>NUCLEOTIDE SEQUENCE [LARGE SCALE GENOMIC DNA]</scope>
    <source>
        <strain evidence="3 4">36v</strain>
    </source>
</reference>